<comment type="caution">
    <text evidence="1">The sequence shown here is derived from an EMBL/GenBank/DDBJ whole genome shotgun (WGS) entry which is preliminary data.</text>
</comment>
<reference evidence="1 2" key="1">
    <citation type="submission" date="2024-05" db="EMBL/GenBank/DDBJ databases">
        <authorList>
            <person name="Haq I."/>
            <person name="Ullah Z."/>
            <person name="Ahmad R."/>
            <person name="Li M."/>
            <person name="Tong Y."/>
        </authorList>
    </citation>
    <scope>NUCLEOTIDE SEQUENCE [LARGE SCALE GENOMIC DNA]</scope>
    <source>
        <strain evidence="1 2">16A2E</strain>
    </source>
</reference>
<evidence type="ECO:0000313" key="2">
    <source>
        <dbReference type="Proteomes" id="UP001444625"/>
    </source>
</evidence>
<keyword evidence="2" id="KW-1185">Reference proteome</keyword>
<organism evidence="1 2">
    <name type="scientific">Ornithinibacillus xuwenensis</name>
    <dbReference type="NCBI Taxonomy" id="3144668"/>
    <lineage>
        <taxon>Bacteria</taxon>
        <taxon>Bacillati</taxon>
        <taxon>Bacillota</taxon>
        <taxon>Bacilli</taxon>
        <taxon>Bacillales</taxon>
        <taxon>Bacillaceae</taxon>
        <taxon>Ornithinibacillus</taxon>
    </lineage>
</organism>
<gene>
    <name evidence="1" type="ORF">ABC228_00410</name>
</gene>
<accession>A0ABU9XBL1</accession>
<sequence length="118" mass="13755">MTFSQVNTDHIGKDMQTYLSRHARENGIYLYYEEPDEMYVYLHGMNSLQGENSIYYTDFSVKANADTLEIHYSSNKTSDYSDRTLAREGLYKVHLDKKYSTIQAFHNGEEVPFNDISS</sequence>
<dbReference type="Proteomes" id="UP001444625">
    <property type="component" value="Unassembled WGS sequence"/>
</dbReference>
<name>A0ABU9XBL1_9BACI</name>
<protein>
    <submittedName>
        <fullName evidence="1">Uncharacterized protein</fullName>
    </submittedName>
</protein>
<dbReference type="EMBL" id="JBDIML010000001">
    <property type="protein sequence ID" value="MEN2765637.1"/>
    <property type="molecule type" value="Genomic_DNA"/>
</dbReference>
<dbReference type="RefSeq" id="WP_345823113.1">
    <property type="nucleotide sequence ID" value="NZ_JBDIML010000001.1"/>
</dbReference>
<proteinExistence type="predicted"/>
<evidence type="ECO:0000313" key="1">
    <source>
        <dbReference type="EMBL" id="MEN2765637.1"/>
    </source>
</evidence>